<keyword evidence="17" id="KW-1185">Reference proteome</keyword>
<protein>
    <recommendedName>
        <fullName evidence="11">Acyl-coenzyme A oxidase</fullName>
    </recommendedName>
</protein>
<dbReference type="InParanoid" id="A0A482WLG1"/>
<evidence type="ECO:0000256" key="5">
    <source>
        <dbReference type="ARBA" id="ARBA00022630"/>
    </source>
</evidence>
<evidence type="ECO:0000256" key="7">
    <source>
        <dbReference type="ARBA" id="ARBA00022832"/>
    </source>
</evidence>
<evidence type="ECO:0000256" key="3">
    <source>
        <dbReference type="ARBA" id="ARBA00005189"/>
    </source>
</evidence>
<evidence type="ECO:0000259" key="14">
    <source>
        <dbReference type="Pfam" id="PF01756"/>
    </source>
</evidence>
<keyword evidence="8" id="KW-0560">Oxidoreductase</keyword>
<dbReference type="InterPro" id="IPR002655">
    <property type="entry name" value="Acyl-CoA_oxidase_C"/>
</dbReference>
<keyword evidence="9" id="KW-0443">Lipid metabolism</keyword>
<feature type="domain" description="Acyl-CoA oxidase C-alpha1" evidence="15">
    <location>
        <begin position="264"/>
        <end position="429"/>
    </location>
</feature>
<evidence type="ECO:0000256" key="4">
    <source>
        <dbReference type="ARBA" id="ARBA00006288"/>
    </source>
</evidence>
<proteinExistence type="inferred from homology"/>
<dbReference type="GO" id="GO:0033540">
    <property type="term" value="P:fatty acid beta-oxidation using acyl-CoA oxidase"/>
    <property type="evidence" value="ECO:0007669"/>
    <property type="project" value="TreeGrafter"/>
</dbReference>
<dbReference type="GO" id="GO:0055088">
    <property type="term" value="P:lipid homeostasis"/>
    <property type="evidence" value="ECO:0007669"/>
    <property type="project" value="TreeGrafter"/>
</dbReference>
<dbReference type="Gene3D" id="1.20.140.10">
    <property type="entry name" value="Butyryl-CoA Dehydrogenase, subunit A, domain 3"/>
    <property type="match status" value="2"/>
</dbReference>
<dbReference type="SUPFAM" id="SSF56645">
    <property type="entry name" value="Acyl-CoA dehydrogenase NM domain-like"/>
    <property type="match status" value="1"/>
</dbReference>
<dbReference type="Gene3D" id="2.40.110.10">
    <property type="entry name" value="Butyryl-CoA Dehydrogenase, subunit A, domain 2"/>
    <property type="match status" value="1"/>
</dbReference>
<dbReference type="OrthoDB" id="538336at2759"/>
<name>A0A482WLG1_LAOST</name>
<comment type="caution">
    <text evidence="16">The sequence shown here is derived from an EMBL/GenBank/DDBJ whole genome shotgun (WGS) entry which is preliminary data.</text>
</comment>
<dbReference type="GO" id="GO:0005504">
    <property type="term" value="F:fatty acid binding"/>
    <property type="evidence" value="ECO:0007669"/>
    <property type="project" value="TreeGrafter"/>
</dbReference>
<feature type="domain" description="Acyl-CoA oxidase C-terminal" evidence="14">
    <location>
        <begin position="471"/>
        <end position="647"/>
    </location>
</feature>
<evidence type="ECO:0000256" key="13">
    <source>
        <dbReference type="PIRSR" id="PIRSR000168-2"/>
    </source>
</evidence>
<dbReference type="Pfam" id="PF22924">
    <property type="entry name" value="ACOX_C_alpha1"/>
    <property type="match status" value="1"/>
</dbReference>
<dbReference type="SMR" id="A0A482WLG1"/>
<dbReference type="InterPro" id="IPR046373">
    <property type="entry name" value="Acyl-CoA_Oxase/DH_mid-dom_sf"/>
</dbReference>
<dbReference type="PANTHER" id="PTHR10909:SF390">
    <property type="entry name" value="PEROXISOMAL ACYL-COENZYME A OXIDASE 3"/>
    <property type="match status" value="1"/>
</dbReference>
<dbReference type="SUPFAM" id="SSF47203">
    <property type="entry name" value="Acyl-CoA dehydrogenase C-terminal domain-like"/>
    <property type="match status" value="2"/>
</dbReference>
<dbReference type="GO" id="GO:0005777">
    <property type="term" value="C:peroxisome"/>
    <property type="evidence" value="ECO:0007669"/>
    <property type="project" value="UniProtKB-SubCell"/>
</dbReference>
<reference evidence="16 17" key="1">
    <citation type="journal article" date="2017" name="Gigascience">
        <title>Genome sequence of the small brown planthopper, Laodelphax striatellus.</title>
        <authorList>
            <person name="Zhu J."/>
            <person name="Jiang F."/>
            <person name="Wang X."/>
            <person name="Yang P."/>
            <person name="Bao Y."/>
            <person name="Zhao W."/>
            <person name="Wang W."/>
            <person name="Lu H."/>
            <person name="Wang Q."/>
            <person name="Cui N."/>
            <person name="Li J."/>
            <person name="Chen X."/>
            <person name="Luo L."/>
            <person name="Yu J."/>
            <person name="Kang L."/>
            <person name="Cui F."/>
        </authorList>
    </citation>
    <scope>NUCLEOTIDE SEQUENCE [LARGE SCALE GENOMIC DNA]</scope>
    <source>
        <strain evidence="16">Lst14</strain>
    </source>
</reference>
<dbReference type="FunFam" id="1.20.140.10:FF:000010">
    <property type="entry name" value="Acyl-coenzyme A oxidase"/>
    <property type="match status" value="1"/>
</dbReference>
<dbReference type="FunFam" id="1.20.140.10:FF:000007">
    <property type="entry name" value="Acyl-coenzyme A oxidase"/>
    <property type="match status" value="1"/>
</dbReference>
<dbReference type="PANTHER" id="PTHR10909">
    <property type="entry name" value="ELECTRON TRANSPORT OXIDOREDUCTASE"/>
    <property type="match status" value="1"/>
</dbReference>
<dbReference type="FunFam" id="2.40.110.10:FF:000005">
    <property type="entry name" value="Acyl-coenzyme A oxidase"/>
    <property type="match status" value="1"/>
</dbReference>
<dbReference type="InterPro" id="IPR012258">
    <property type="entry name" value="Acyl-CoA_oxidase"/>
</dbReference>
<comment type="pathway">
    <text evidence="3">Lipid metabolism.</text>
</comment>
<evidence type="ECO:0000259" key="15">
    <source>
        <dbReference type="Pfam" id="PF22924"/>
    </source>
</evidence>
<dbReference type="Pfam" id="PF01756">
    <property type="entry name" value="ACOX"/>
    <property type="match status" value="1"/>
</dbReference>
<dbReference type="PIRSF" id="PIRSF000168">
    <property type="entry name" value="Acyl-CoA_oxidase"/>
    <property type="match status" value="1"/>
</dbReference>
<dbReference type="GO" id="GO:0071949">
    <property type="term" value="F:FAD binding"/>
    <property type="evidence" value="ECO:0007669"/>
    <property type="project" value="InterPro"/>
</dbReference>
<dbReference type="AlphaFoldDB" id="A0A482WLG1"/>
<feature type="binding site" evidence="13">
    <location>
        <position position="159"/>
    </location>
    <ligand>
        <name>FAD</name>
        <dbReference type="ChEBI" id="CHEBI:57692"/>
    </ligand>
</feature>
<feature type="active site" description="Proton acceptor" evidence="12">
    <location>
        <position position="414"/>
    </location>
</feature>
<feature type="binding site" evidence="13">
    <location>
        <position position="120"/>
    </location>
    <ligand>
        <name>FAD</name>
        <dbReference type="ChEBI" id="CHEBI:57692"/>
    </ligand>
</feature>
<dbReference type="STRING" id="195883.A0A482WLG1"/>
<dbReference type="InterPro" id="IPR009100">
    <property type="entry name" value="AcylCoA_DH/oxidase_NM_dom_sf"/>
</dbReference>
<dbReference type="EMBL" id="QKKF02031779">
    <property type="protein sequence ID" value="RZF34333.1"/>
    <property type="molecule type" value="Genomic_DNA"/>
</dbReference>
<evidence type="ECO:0000256" key="2">
    <source>
        <dbReference type="ARBA" id="ARBA00004275"/>
    </source>
</evidence>
<keyword evidence="5 11" id="KW-0285">Flavoprotein</keyword>
<comment type="subcellular location">
    <subcellularLocation>
        <location evidence="2">Peroxisome</location>
    </subcellularLocation>
</comment>
<keyword evidence="7" id="KW-0276">Fatty acid metabolism</keyword>
<evidence type="ECO:0000313" key="17">
    <source>
        <dbReference type="Proteomes" id="UP000291343"/>
    </source>
</evidence>
<evidence type="ECO:0000313" key="16">
    <source>
        <dbReference type="EMBL" id="RZF34333.1"/>
    </source>
</evidence>
<evidence type="ECO:0000256" key="1">
    <source>
        <dbReference type="ARBA" id="ARBA00001974"/>
    </source>
</evidence>
<organism evidence="16 17">
    <name type="scientific">Laodelphax striatellus</name>
    <name type="common">Small brown planthopper</name>
    <name type="synonym">Delphax striatella</name>
    <dbReference type="NCBI Taxonomy" id="195883"/>
    <lineage>
        <taxon>Eukaryota</taxon>
        <taxon>Metazoa</taxon>
        <taxon>Ecdysozoa</taxon>
        <taxon>Arthropoda</taxon>
        <taxon>Hexapoda</taxon>
        <taxon>Insecta</taxon>
        <taxon>Pterygota</taxon>
        <taxon>Neoptera</taxon>
        <taxon>Paraneoptera</taxon>
        <taxon>Hemiptera</taxon>
        <taxon>Auchenorrhyncha</taxon>
        <taxon>Fulgoroidea</taxon>
        <taxon>Delphacidae</taxon>
        <taxon>Criomorphinae</taxon>
        <taxon>Laodelphax</taxon>
    </lineage>
</organism>
<keyword evidence="10" id="KW-0576">Peroxisome</keyword>
<dbReference type="GO" id="GO:0016402">
    <property type="term" value="F:pristanoyl-CoA oxidase activity"/>
    <property type="evidence" value="ECO:0007669"/>
    <property type="project" value="TreeGrafter"/>
</dbReference>
<evidence type="ECO:0000256" key="10">
    <source>
        <dbReference type="ARBA" id="ARBA00023140"/>
    </source>
</evidence>
<dbReference type="InterPro" id="IPR055060">
    <property type="entry name" value="ACOX_C_alpha1"/>
</dbReference>
<evidence type="ECO:0000256" key="9">
    <source>
        <dbReference type="ARBA" id="ARBA00023098"/>
    </source>
</evidence>
<accession>A0A482WLG1</accession>
<dbReference type="InterPro" id="IPR036250">
    <property type="entry name" value="AcylCo_DH-like_C"/>
</dbReference>
<evidence type="ECO:0000256" key="11">
    <source>
        <dbReference type="PIRNR" id="PIRNR000168"/>
    </source>
</evidence>
<sequence>MQFGPLFQMDIWNRLESDVIFQHPVETPSLSEQRRLAAAKMYRLKSLDFLSPEVMFEDIRKVRVFTTSIFQFCPSTAIKHSLTYGMFQNVILGLGTDRHFHLFEEASKPDAEIAGCFALTEIAHGTNTKGMRTRAVYIPETEQFELHTPDFEAAKCWVGSLGKNATHAVVYAKLITPDGMDHGLHAFVTPIRSTKNMEPFPGVIVGDLGEKAGLNGVDDGFVMFQQYRIPRENLLNRTGDVLPDGTYTSPYKDPNKRFGASLGMLSAGRVSIVTICVTYLTNAVVIATRYSAVRKQFGPTDQPEDELPVIEYQLQQWIIFPYLAAAYTLKVFGDIFSNRFANFQLKLITGQTSADLAAMGPEIHAISSAAKPLAGWTARDGIQECREACGGHGFLKVSGIGDLRNDNDPNCTYEGDNNVLVQQTSNWLLGLYQAGKKDKAVFSTPFNSVHFLSDIDRILRSKFATSNATSPESLLAAYRWLVCYLLVSTESRVEENRSLGKDTFTARNDSQVFYGRTLSIAFIEHYALQTFLHFIENECNDQNQKAVLTLLARLYDAWSLEKHLATLYQGGYAQATAAKCLRDDILNLCSQVKSQAVSLADSLAPPDFILNSALGMSDGQIYKNLQAAIYRNPDVFQKASWWNQVVNANTRSKL</sequence>
<comment type="similarity">
    <text evidence="4 11">Belongs to the acyl-CoA oxidase family.</text>
</comment>
<evidence type="ECO:0000256" key="12">
    <source>
        <dbReference type="PIRSR" id="PIRSR000168-1"/>
    </source>
</evidence>
<comment type="cofactor">
    <cofactor evidence="1">
        <name>FAD</name>
        <dbReference type="ChEBI" id="CHEBI:57692"/>
    </cofactor>
</comment>
<keyword evidence="6 11" id="KW-0274">FAD</keyword>
<evidence type="ECO:0000256" key="6">
    <source>
        <dbReference type="ARBA" id="ARBA00022827"/>
    </source>
</evidence>
<gene>
    <name evidence="16" type="ORF">LSTR_LSTR008872</name>
</gene>
<evidence type="ECO:0000256" key="8">
    <source>
        <dbReference type="ARBA" id="ARBA00023002"/>
    </source>
</evidence>
<dbReference type="Proteomes" id="UP000291343">
    <property type="component" value="Unassembled WGS sequence"/>
</dbReference>